<gene>
    <name evidence="1" type="ORF">Patl1_08507</name>
</gene>
<evidence type="ECO:0000313" key="2">
    <source>
        <dbReference type="Proteomes" id="UP001164250"/>
    </source>
</evidence>
<proteinExistence type="predicted"/>
<protein>
    <submittedName>
        <fullName evidence="1">Uncharacterized protein</fullName>
    </submittedName>
</protein>
<keyword evidence="2" id="KW-1185">Reference proteome</keyword>
<comment type="caution">
    <text evidence="1">The sequence shown here is derived from an EMBL/GenBank/DDBJ whole genome shotgun (WGS) entry which is preliminary data.</text>
</comment>
<accession>A0ACC1AIR9</accession>
<sequence>MKGREAKGPPSTDLLVCFPSRAHLTLMPKPICSPARSSEPNKRHNNTHHHHHQLSPSPPPQPQPQPLSKEINHQK</sequence>
<organism evidence="1 2">
    <name type="scientific">Pistacia atlantica</name>
    <dbReference type="NCBI Taxonomy" id="434234"/>
    <lineage>
        <taxon>Eukaryota</taxon>
        <taxon>Viridiplantae</taxon>
        <taxon>Streptophyta</taxon>
        <taxon>Embryophyta</taxon>
        <taxon>Tracheophyta</taxon>
        <taxon>Spermatophyta</taxon>
        <taxon>Magnoliopsida</taxon>
        <taxon>eudicotyledons</taxon>
        <taxon>Gunneridae</taxon>
        <taxon>Pentapetalae</taxon>
        <taxon>rosids</taxon>
        <taxon>malvids</taxon>
        <taxon>Sapindales</taxon>
        <taxon>Anacardiaceae</taxon>
        <taxon>Pistacia</taxon>
    </lineage>
</organism>
<dbReference type="Proteomes" id="UP001164250">
    <property type="component" value="Chromosome 10"/>
</dbReference>
<name>A0ACC1AIR9_9ROSI</name>
<dbReference type="EMBL" id="CM047906">
    <property type="protein sequence ID" value="KAJ0086562.1"/>
    <property type="molecule type" value="Genomic_DNA"/>
</dbReference>
<reference evidence="2" key="1">
    <citation type="journal article" date="2023" name="G3 (Bethesda)">
        <title>Genome assembly and association tests identify interacting loci associated with vigor, precocity, and sex in interspecific pistachio rootstocks.</title>
        <authorList>
            <person name="Palmer W."/>
            <person name="Jacygrad E."/>
            <person name="Sagayaradj S."/>
            <person name="Cavanaugh K."/>
            <person name="Han R."/>
            <person name="Bertier L."/>
            <person name="Beede B."/>
            <person name="Kafkas S."/>
            <person name="Golino D."/>
            <person name="Preece J."/>
            <person name="Michelmore R."/>
        </authorList>
    </citation>
    <scope>NUCLEOTIDE SEQUENCE [LARGE SCALE GENOMIC DNA]</scope>
</reference>
<evidence type="ECO:0000313" key="1">
    <source>
        <dbReference type="EMBL" id="KAJ0086562.1"/>
    </source>
</evidence>